<accession>A0A4Z2ESZ0</accession>
<protein>
    <submittedName>
        <fullName evidence="2">Uncharacterized protein</fullName>
    </submittedName>
</protein>
<evidence type="ECO:0000313" key="3">
    <source>
        <dbReference type="Proteomes" id="UP000314294"/>
    </source>
</evidence>
<feature type="region of interest" description="Disordered" evidence="1">
    <location>
        <begin position="35"/>
        <end position="76"/>
    </location>
</feature>
<dbReference type="EMBL" id="SRLO01003062">
    <property type="protein sequence ID" value="TNN31908.1"/>
    <property type="molecule type" value="Genomic_DNA"/>
</dbReference>
<evidence type="ECO:0000313" key="2">
    <source>
        <dbReference type="EMBL" id="TNN31908.1"/>
    </source>
</evidence>
<organism evidence="2 3">
    <name type="scientific">Liparis tanakae</name>
    <name type="common">Tanaka's snailfish</name>
    <dbReference type="NCBI Taxonomy" id="230148"/>
    <lineage>
        <taxon>Eukaryota</taxon>
        <taxon>Metazoa</taxon>
        <taxon>Chordata</taxon>
        <taxon>Craniata</taxon>
        <taxon>Vertebrata</taxon>
        <taxon>Euteleostomi</taxon>
        <taxon>Actinopterygii</taxon>
        <taxon>Neopterygii</taxon>
        <taxon>Teleostei</taxon>
        <taxon>Neoteleostei</taxon>
        <taxon>Acanthomorphata</taxon>
        <taxon>Eupercaria</taxon>
        <taxon>Perciformes</taxon>
        <taxon>Cottioidei</taxon>
        <taxon>Cottales</taxon>
        <taxon>Liparidae</taxon>
        <taxon>Liparis</taxon>
    </lineage>
</organism>
<gene>
    <name evidence="2" type="ORF">EYF80_057933</name>
</gene>
<sequence>MPAEVPERLVTPTTSLTGRKLLEVFKVFKVFAELQGRPSPGGPPGSGPGPLDLLMPPPTHSDPPVHLPRPPHLLFG</sequence>
<dbReference type="Proteomes" id="UP000314294">
    <property type="component" value="Unassembled WGS sequence"/>
</dbReference>
<reference evidence="2 3" key="1">
    <citation type="submission" date="2019-03" db="EMBL/GenBank/DDBJ databases">
        <title>First draft genome of Liparis tanakae, snailfish: a comprehensive survey of snailfish specific genes.</title>
        <authorList>
            <person name="Kim W."/>
            <person name="Song I."/>
            <person name="Jeong J.-H."/>
            <person name="Kim D."/>
            <person name="Kim S."/>
            <person name="Ryu S."/>
            <person name="Song J.Y."/>
            <person name="Lee S.K."/>
        </authorList>
    </citation>
    <scope>NUCLEOTIDE SEQUENCE [LARGE SCALE GENOMIC DNA]</scope>
    <source>
        <tissue evidence="2">Muscle</tissue>
    </source>
</reference>
<proteinExistence type="predicted"/>
<feature type="compositionally biased region" description="Pro residues" evidence="1">
    <location>
        <begin position="55"/>
        <end position="76"/>
    </location>
</feature>
<evidence type="ECO:0000256" key="1">
    <source>
        <dbReference type="SAM" id="MobiDB-lite"/>
    </source>
</evidence>
<dbReference type="AlphaFoldDB" id="A0A4Z2ESZ0"/>
<comment type="caution">
    <text evidence="2">The sequence shown here is derived from an EMBL/GenBank/DDBJ whole genome shotgun (WGS) entry which is preliminary data.</text>
</comment>
<keyword evidence="3" id="KW-1185">Reference proteome</keyword>
<name>A0A4Z2ESZ0_9TELE</name>